<dbReference type="OMA" id="IRCEYEG"/>
<dbReference type="FunFam" id="2.60.120.200:FF:000124">
    <property type="entry name" value="Galectin-4"/>
    <property type="match status" value="2"/>
</dbReference>
<dbReference type="Ensembl" id="ENSPMRT00000015302.1">
    <property type="protein sequence ID" value="ENSPMRP00000014327.1"/>
    <property type="gene ID" value="ENSPMRG00000009560.1"/>
</dbReference>
<evidence type="ECO:0000256" key="3">
    <source>
        <dbReference type="RuleBase" id="RU102079"/>
    </source>
</evidence>
<dbReference type="SMART" id="SM00908">
    <property type="entry name" value="Gal-bind_lectin"/>
    <property type="match status" value="2"/>
</dbReference>
<evidence type="ECO:0000256" key="1">
    <source>
        <dbReference type="ARBA" id="ARBA00022734"/>
    </source>
</evidence>
<dbReference type="SMART" id="SM00276">
    <property type="entry name" value="GLECT"/>
    <property type="match status" value="2"/>
</dbReference>
<dbReference type="GO" id="GO:0032689">
    <property type="term" value="P:negative regulation of type II interferon production"/>
    <property type="evidence" value="ECO:0007669"/>
    <property type="project" value="TreeGrafter"/>
</dbReference>
<keyword evidence="6" id="KW-1185">Reference proteome</keyword>
<dbReference type="PANTHER" id="PTHR11346">
    <property type="entry name" value="GALECTIN"/>
    <property type="match status" value="1"/>
</dbReference>
<proteinExistence type="predicted"/>
<sequence length="327" mass="36354">MALQPILNPSVPFTGPIFGGLAEGKMIVIQGQVRVSVKRFSVNLVCGNGNIAFHFNPRFDEGRVVVCNTQQHGRWGAEERAYNMPFQPNIYFEMIINVKSHCYQVSVNGNHFLEYRHRLPFHEVQTLQINGDVSLNCISFAGTNPPPPYTPPAYNVVTATTVGGMFAQPNFVQPSFSTRKKKTAQGNSGITLSNPAVPFHIAIPGNFTQFRKITIVGNVPFHSNRFHVNLKNTMSGNIALHINPRLKEGAIVRNTFIHGSWGSEERHLPAMPFSPGQAFHMEITNLKNNYQVTVNGIAIFNYTHRIPSGQVDHLEIAGDVTLSCVQY</sequence>
<evidence type="ECO:0000313" key="5">
    <source>
        <dbReference type="Ensembl" id="ENSPMRP00000014327.1"/>
    </source>
</evidence>
<protein>
    <recommendedName>
        <fullName evidence="3">Galectin</fullName>
    </recommendedName>
</protein>
<dbReference type="Proteomes" id="UP000472272">
    <property type="component" value="Chromosome 8"/>
</dbReference>
<accession>A0A670IT12</accession>
<feature type="domain" description="Galectin" evidence="4">
    <location>
        <begin position="199"/>
        <end position="327"/>
    </location>
</feature>
<keyword evidence="1 3" id="KW-0430">Lectin</keyword>
<dbReference type="GO" id="GO:0016936">
    <property type="term" value="F:galactoside binding"/>
    <property type="evidence" value="ECO:0007669"/>
    <property type="project" value="TreeGrafter"/>
</dbReference>
<organism evidence="5 6">
    <name type="scientific">Podarcis muralis</name>
    <name type="common">Wall lizard</name>
    <name type="synonym">Lacerta muralis</name>
    <dbReference type="NCBI Taxonomy" id="64176"/>
    <lineage>
        <taxon>Eukaryota</taxon>
        <taxon>Metazoa</taxon>
        <taxon>Chordata</taxon>
        <taxon>Craniata</taxon>
        <taxon>Vertebrata</taxon>
        <taxon>Euteleostomi</taxon>
        <taxon>Lepidosauria</taxon>
        <taxon>Squamata</taxon>
        <taxon>Bifurcata</taxon>
        <taxon>Unidentata</taxon>
        <taxon>Episquamata</taxon>
        <taxon>Laterata</taxon>
        <taxon>Lacertibaenia</taxon>
        <taxon>Lacertidae</taxon>
        <taxon>Podarcis</taxon>
    </lineage>
</organism>
<dbReference type="AlphaFoldDB" id="A0A670IT12"/>
<dbReference type="InterPro" id="IPR013320">
    <property type="entry name" value="ConA-like_dom_sf"/>
</dbReference>
<reference evidence="5 6" key="1">
    <citation type="journal article" date="2019" name="Proc. Natl. Acad. Sci. U.S.A.">
        <title>Regulatory changes in pterin and carotenoid genes underlie balanced color polymorphisms in the wall lizard.</title>
        <authorList>
            <person name="Andrade P."/>
            <person name="Pinho C."/>
            <person name="Perez I de Lanuza G."/>
            <person name="Afonso S."/>
            <person name="Brejcha J."/>
            <person name="Rubin C.J."/>
            <person name="Wallerman O."/>
            <person name="Pereira P."/>
            <person name="Sabatino S.J."/>
            <person name="Bellati A."/>
            <person name="Pellitteri-Rosa D."/>
            <person name="Bosakova Z."/>
            <person name="Bunikis I."/>
            <person name="Carretero M.A."/>
            <person name="Feiner N."/>
            <person name="Marsik P."/>
            <person name="Pauperio F."/>
            <person name="Salvi D."/>
            <person name="Soler L."/>
            <person name="While G.M."/>
            <person name="Uller T."/>
            <person name="Font E."/>
            <person name="Andersson L."/>
            <person name="Carneiro M."/>
        </authorList>
    </citation>
    <scope>NUCLEOTIDE SEQUENCE</scope>
</reference>
<dbReference type="Gene3D" id="2.60.120.200">
    <property type="match status" value="2"/>
</dbReference>
<dbReference type="GeneTree" id="ENSGT00940000162258"/>
<dbReference type="GO" id="GO:0010628">
    <property type="term" value="P:positive regulation of gene expression"/>
    <property type="evidence" value="ECO:0007669"/>
    <property type="project" value="TreeGrafter"/>
</dbReference>
<dbReference type="InterPro" id="IPR001079">
    <property type="entry name" value="Galectin_CRD"/>
</dbReference>
<dbReference type="GO" id="GO:0005829">
    <property type="term" value="C:cytosol"/>
    <property type="evidence" value="ECO:0007669"/>
    <property type="project" value="TreeGrafter"/>
</dbReference>
<dbReference type="Pfam" id="PF00337">
    <property type="entry name" value="Gal-bind_lectin"/>
    <property type="match status" value="2"/>
</dbReference>
<dbReference type="InterPro" id="IPR044156">
    <property type="entry name" value="Galectin-like"/>
</dbReference>
<evidence type="ECO:0000259" key="4">
    <source>
        <dbReference type="PROSITE" id="PS51304"/>
    </source>
</evidence>
<reference evidence="5" key="2">
    <citation type="submission" date="2025-08" db="UniProtKB">
        <authorList>
            <consortium name="Ensembl"/>
        </authorList>
    </citation>
    <scope>IDENTIFICATION</scope>
</reference>
<evidence type="ECO:0000313" key="6">
    <source>
        <dbReference type="Proteomes" id="UP000472272"/>
    </source>
</evidence>
<keyword evidence="2" id="KW-0677">Repeat</keyword>
<dbReference type="GO" id="GO:0030246">
    <property type="term" value="F:carbohydrate binding"/>
    <property type="evidence" value="ECO:0007669"/>
    <property type="project" value="UniProtKB-UniRule"/>
</dbReference>
<dbReference type="GO" id="GO:0005634">
    <property type="term" value="C:nucleus"/>
    <property type="evidence" value="ECO:0007669"/>
    <property type="project" value="TreeGrafter"/>
</dbReference>
<reference evidence="5" key="3">
    <citation type="submission" date="2025-09" db="UniProtKB">
        <authorList>
            <consortium name="Ensembl"/>
        </authorList>
    </citation>
    <scope>IDENTIFICATION</scope>
</reference>
<feature type="domain" description="Galectin" evidence="4">
    <location>
        <begin position="13"/>
        <end position="141"/>
    </location>
</feature>
<name>A0A670IT12_PODMU</name>
<dbReference type="PANTHER" id="PTHR11346:SF186">
    <property type="entry name" value="GALECTIN"/>
    <property type="match status" value="1"/>
</dbReference>
<dbReference type="SUPFAM" id="SSF49899">
    <property type="entry name" value="Concanavalin A-like lectins/glucanases"/>
    <property type="match status" value="2"/>
</dbReference>
<dbReference type="PROSITE" id="PS51304">
    <property type="entry name" value="GALECTIN"/>
    <property type="match status" value="2"/>
</dbReference>
<evidence type="ECO:0000256" key="2">
    <source>
        <dbReference type="ARBA" id="ARBA00022737"/>
    </source>
</evidence>
<dbReference type="GO" id="GO:2000562">
    <property type="term" value="P:negative regulation of CD4-positive, alpha-beta T cell proliferation"/>
    <property type="evidence" value="ECO:0007669"/>
    <property type="project" value="TreeGrafter"/>
</dbReference>
<dbReference type="CDD" id="cd00070">
    <property type="entry name" value="GLECT"/>
    <property type="match status" value="2"/>
</dbReference>